<keyword evidence="4" id="KW-0227">DNA damage</keyword>
<dbReference type="FunFam" id="2.60.200.20:FF:000017">
    <property type="entry name" value="Nibrin"/>
    <property type="match status" value="1"/>
</dbReference>
<dbReference type="Pfam" id="PF00498">
    <property type="entry name" value="FHA"/>
    <property type="match status" value="1"/>
</dbReference>
<organism evidence="10 11">
    <name type="scientific">Hibiscus syriacus</name>
    <name type="common">Rose of Sharon</name>
    <dbReference type="NCBI Taxonomy" id="106335"/>
    <lineage>
        <taxon>Eukaryota</taxon>
        <taxon>Viridiplantae</taxon>
        <taxon>Streptophyta</taxon>
        <taxon>Embryophyta</taxon>
        <taxon>Tracheophyta</taxon>
        <taxon>Spermatophyta</taxon>
        <taxon>Magnoliopsida</taxon>
        <taxon>eudicotyledons</taxon>
        <taxon>Gunneridae</taxon>
        <taxon>Pentapetalae</taxon>
        <taxon>rosids</taxon>
        <taxon>malvids</taxon>
        <taxon>Malvales</taxon>
        <taxon>Malvaceae</taxon>
        <taxon>Malvoideae</taxon>
        <taxon>Hibiscus</taxon>
    </lineage>
</organism>
<evidence type="ECO:0000256" key="2">
    <source>
        <dbReference type="ARBA" id="ARBA00004286"/>
    </source>
</evidence>
<dbReference type="PROSITE" id="PS50006">
    <property type="entry name" value="FHA_DOMAIN"/>
    <property type="match status" value="1"/>
</dbReference>
<reference evidence="10" key="1">
    <citation type="submission" date="2019-09" db="EMBL/GenBank/DDBJ databases">
        <title>Draft genome information of white flower Hibiscus syriacus.</title>
        <authorList>
            <person name="Kim Y.-M."/>
        </authorList>
    </citation>
    <scope>NUCLEOTIDE SEQUENCE [LARGE SCALE GENOMIC DNA]</scope>
    <source>
        <strain evidence="10">YM2019G1</strain>
    </source>
</reference>
<dbReference type="PANTHER" id="PTHR12162">
    <property type="entry name" value="NIBRIN-RELATED"/>
    <property type="match status" value="1"/>
</dbReference>
<dbReference type="SUPFAM" id="SSF49879">
    <property type="entry name" value="SMAD/FHA domain"/>
    <property type="match status" value="1"/>
</dbReference>
<dbReference type="GO" id="GO:0003684">
    <property type="term" value="F:damaged DNA binding"/>
    <property type="evidence" value="ECO:0007669"/>
    <property type="project" value="TreeGrafter"/>
</dbReference>
<evidence type="ECO:0000256" key="4">
    <source>
        <dbReference type="ARBA" id="ARBA00022763"/>
    </source>
</evidence>
<dbReference type="Gene3D" id="2.60.200.20">
    <property type="match status" value="1"/>
</dbReference>
<dbReference type="InterPro" id="IPR040227">
    <property type="entry name" value="Nibrin-rel"/>
</dbReference>
<proteinExistence type="inferred from homology"/>
<evidence type="ECO:0000256" key="7">
    <source>
        <dbReference type="ARBA" id="ARBA00023306"/>
    </source>
</evidence>
<dbReference type="AlphaFoldDB" id="A0A6A2XQ65"/>
<evidence type="ECO:0000256" key="3">
    <source>
        <dbReference type="ARBA" id="ARBA00022454"/>
    </source>
</evidence>
<protein>
    <recommendedName>
        <fullName evidence="9">FHA domain-containing protein</fullName>
    </recommendedName>
</protein>
<dbReference type="InterPro" id="IPR008984">
    <property type="entry name" value="SMAD_FHA_dom_sf"/>
</dbReference>
<evidence type="ECO:0000313" key="10">
    <source>
        <dbReference type="EMBL" id="KAE8660509.1"/>
    </source>
</evidence>
<sequence>MSKATFNMICEELKPAVMKKNTMLRDAIPVRQRVAVCIWIAEEIREEDKYYFFKNGTYTVGRKGCDVIIHKDKGVSSIHAHIMVDGMTQSSQVTIKDLSKYGTFINKNLTSNKKVHQFPNKQTSLEDGDLLSFGTGNATLRFSYVPLVFYICCAEASQMSHYLEDKVSSIG</sequence>
<dbReference type="CDD" id="cd22667">
    <property type="entry name" value="FHA_NBN"/>
    <property type="match status" value="1"/>
</dbReference>
<dbReference type="Proteomes" id="UP000436088">
    <property type="component" value="Unassembled WGS sequence"/>
</dbReference>
<dbReference type="GO" id="GO:0007095">
    <property type="term" value="P:mitotic G2 DNA damage checkpoint signaling"/>
    <property type="evidence" value="ECO:0007669"/>
    <property type="project" value="InterPro"/>
</dbReference>
<comment type="similarity">
    <text evidence="8">Belongs to the Nibrin family.</text>
</comment>
<dbReference type="GO" id="GO:0000724">
    <property type="term" value="P:double-strand break repair via homologous recombination"/>
    <property type="evidence" value="ECO:0007669"/>
    <property type="project" value="TreeGrafter"/>
</dbReference>
<keyword evidence="11" id="KW-1185">Reference proteome</keyword>
<accession>A0A6A2XQ65</accession>
<keyword evidence="3" id="KW-0158">Chromosome</keyword>
<evidence type="ECO:0000256" key="6">
    <source>
        <dbReference type="ARBA" id="ARBA00023242"/>
    </source>
</evidence>
<dbReference type="GO" id="GO:0005694">
    <property type="term" value="C:chromosome"/>
    <property type="evidence" value="ECO:0007669"/>
    <property type="project" value="UniProtKB-SubCell"/>
</dbReference>
<comment type="caution">
    <text evidence="10">The sequence shown here is derived from an EMBL/GenBank/DDBJ whole genome shotgun (WGS) entry which is preliminary data.</text>
</comment>
<dbReference type="PANTHER" id="PTHR12162:SF0">
    <property type="entry name" value="NIBRIN"/>
    <property type="match status" value="1"/>
</dbReference>
<keyword evidence="6" id="KW-0539">Nucleus</keyword>
<feature type="domain" description="FHA" evidence="9">
    <location>
        <begin position="58"/>
        <end position="110"/>
    </location>
</feature>
<comment type="subcellular location">
    <subcellularLocation>
        <location evidence="2">Chromosome</location>
    </subcellularLocation>
    <subcellularLocation>
        <location evidence="1">Nucleus</location>
    </subcellularLocation>
</comment>
<evidence type="ECO:0000256" key="8">
    <source>
        <dbReference type="ARBA" id="ARBA00044757"/>
    </source>
</evidence>
<dbReference type="InterPro" id="IPR000253">
    <property type="entry name" value="FHA_dom"/>
</dbReference>
<evidence type="ECO:0000256" key="1">
    <source>
        <dbReference type="ARBA" id="ARBA00004123"/>
    </source>
</evidence>
<keyword evidence="5" id="KW-0234">DNA repair</keyword>
<evidence type="ECO:0000256" key="5">
    <source>
        <dbReference type="ARBA" id="ARBA00023204"/>
    </source>
</evidence>
<name>A0A6A2XQ65_HIBSY</name>
<dbReference type="EMBL" id="VEPZ02001731">
    <property type="protein sequence ID" value="KAE8660509.1"/>
    <property type="molecule type" value="Genomic_DNA"/>
</dbReference>
<dbReference type="GO" id="GO:0030870">
    <property type="term" value="C:Mre11 complex"/>
    <property type="evidence" value="ECO:0007669"/>
    <property type="project" value="InterPro"/>
</dbReference>
<evidence type="ECO:0000313" key="11">
    <source>
        <dbReference type="Proteomes" id="UP000436088"/>
    </source>
</evidence>
<gene>
    <name evidence="10" type="ORF">F3Y22_tig00116951pilonHSYRG00299</name>
</gene>
<keyword evidence="7" id="KW-0131">Cell cycle</keyword>
<evidence type="ECO:0000259" key="9">
    <source>
        <dbReference type="PROSITE" id="PS50006"/>
    </source>
</evidence>